<dbReference type="RefSeq" id="WP_406764119.1">
    <property type="nucleotide sequence ID" value="NZ_JBJHZY010000001.1"/>
</dbReference>
<dbReference type="Proteomes" id="UP001623661">
    <property type="component" value="Unassembled WGS sequence"/>
</dbReference>
<evidence type="ECO:0000313" key="5">
    <source>
        <dbReference type="Proteomes" id="UP001623661"/>
    </source>
</evidence>
<accession>A0ABW8TPA4</accession>
<dbReference type="Pfam" id="PF13800">
    <property type="entry name" value="Sigma_reg_N"/>
    <property type="match status" value="1"/>
</dbReference>
<keyword evidence="1" id="KW-0472">Membrane</keyword>
<evidence type="ECO:0000259" key="2">
    <source>
        <dbReference type="Pfam" id="PF13791"/>
    </source>
</evidence>
<keyword evidence="1" id="KW-0812">Transmembrane</keyword>
<gene>
    <name evidence="4" type="ORF">ACJDUH_05325</name>
</gene>
<feature type="domain" description="Sigma factor regulator N-terminal" evidence="3">
    <location>
        <begin position="15"/>
        <end position="103"/>
    </location>
</feature>
<evidence type="ECO:0000313" key="4">
    <source>
        <dbReference type="EMBL" id="MFL0267519.1"/>
    </source>
</evidence>
<dbReference type="InterPro" id="IPR025672">
    <property type="entry name" value="Sigma_reg_C_dom"/>
</dbReference>
<dbReference type="EMBL" id="JBJHZY010000001">
    <property type="protein sequence ID" value="MFL0267519.1"/>
    <property type="molecule type" value="Genomic_DNA"/>
</dbReference>
<evidence type="ECO:0000256" key="1">
    <source>
        <dbReference type="SAM" id="Phobius"/>
    </source>
</evidence>
<keyword evidence="1" id="KW-1133">Transmembrane helix</keyword>
<evidence type="ECO:0000259" key="3">
    <source>
        <dbReference type="Pfam" id="PF13800"/>
    </source>
</evidence>
<organism evidence="4 5">
    <name type="scientific">Candidatus Clostridium radicumherbarum</name>
    <dbReference type="NCBI Taxonomy" id="3381662"/>
    <lineage>
        <taxon>Bacteria</taxon>
        <taxon>Bacillati</taxon>
        <taxon>Bacillota</taxon>
        <taxon>Clostridia</taxon>
        <taxon>Eubacteriales</taxon>
        <taxon>Clostridiaceae</taxon>
        <taxon>Clostridium</taxon>
    </lineage>
</organism>
<sequence>MDNNLDDLFNEDKLKKAIRNGKLMSTIRTITISLVVTILVIAIGSYLNTKISLKLSEQAFKQNEDWVKLTVPNGYISESKDTLGFLGGKGTYKVSKVIGNKPVLIQENESVFSYFQNNKLLSFLGLSSNYPVTRYQGGYNGNEVGPWPESYTQTGYRRMMFFHPEINYKGYKNDLSELDKISDDKIIELAISFDKPYKQVDAQFLLGKIVPTWYWLDAYTKEDMNMFKKDADMYAGAGAYIDEFNALGVNVKPMYFDTSYNELLSILQNPKLVKYNAIYNEMMAKGYKTYSDVSILGCIVYGTKSQLKELIGNPHIKASSFGVITTIY</sequence>
<protein>
    <submittedName>
        <fullName evidence="4">Anti sigma factor C-terminal domain-containing protein</fullName>
    </submittedName>
</protein>
<proteinExistence type="predicted"/>
<reference evidence="4 5" key="1">
    <citation type="submission" date="2024-11" db="EMBL/GenBank/DDBJ databases">
        <authorList>
            <person name="Heng Y.C."/>
            <person name="Lim A.C.H."/>
            <person name="Lee J.K.Y."/>
            <person name="Kittelmann S."/>
        </authorList>
    </citation>
    <scope>NUCLEOTIDE SEQUENCE [LARGE SCALE GENOMIC DNA]</scope>
    <source>
        <strain evidence="4 5">WILCCON 0202</strain>
    </source>
</reference>
<name>A0ABW8TPA4_9CLOT</name>
<feature type="transmembrane region" description="Helical" evidence="1">
    <location>
        <begin position="25"/>
        <end position="47"/>
    </location>
</feature>
<dbReference type="Pfam" id="PF13791">
    <property type="entry name" value="Sigma_reg_C"/>
    <property type="match status" value="1"/>
</dbReference>
<comment type="caution">
    <text evidence="4">The sequence shown here is derived from an EMBL/GenBank/DDBJ whole genome shotgun (WGS) entry which is preliminary data.</text>
</comment>
<keyword evidence="5" id="KW-1185">Reference proteome</keyword>
<dbReference type="InterPro" id="IPR029101">
    <property type="entry name" value="Sigma_reg_N"/>
</dbReference>
<feature type="domain" description="Sigma factor regulator C-terminal" evidence="2">
    <location>
        <begin position="178"/>
        <end position="322"/>
    </location>
</feature>